<evidence type="ECO:0000313" key="4">
    <source>
        <dbReference type="Proteomes" id="UP000242501"/>
    </source>
</evidence>
<organism evidence="3 4">
    <name type="scientific">Acinetobacter boissieri</name>
    <dbReference type="NCBI Taxonomy" id="1219383"/>
    <lineage>
        <taxon>Bacteria</taxon>
        <taxon>Pseudomonadati</taxon>
        <taxon>Pseudomonadota</taxon>
        <taxon>Gammaproteobacteria</taxon>
        <taxon>Moraxellales</taxon>
        <taxon>Moraxellaceae</taxon>
        <taxon>Acinetobacter</taxon>
    </lineage>
</organism>
<dbReference type="InterPro" id="IPR007893">
    <property type="entry name" value="Spore_coat_U/FanG"/>
</dbReference>
<keyword evidence="3" id="KW-0946">Virion</keyword>
<feature type="chain" id="PRO_5017299701" evidence="1">
    <location>
        <begin position="21"/>
        <end position="173"/>
    </location>
</feature>
<keyword evidence="4" id="KW-1185">Reference proteome</keyword>
<dbReference type="OrthoDB" id="8588792at2"/>
<dbReference type="RefSeq" id="WP_092747631.1">
    <property type="nucleotide sequence ID" value="NZ_FMYL01000004.1"/>
</dbReference>
<proteinExistence type="predicted"/>
<name>A0A1G6HA25_9GAMM</name>
<dbReference type="PANTHER" id="PTHR37089">
    <property type="entry name" value="PROTEIN U-RELATED"/>
    <property type="match status" value="1"/>
</dbReference>
<gene>
    <name evidence="3" type="ORF">SAMN05421733_104210</name>
</gene>
<dbReference type="InterPro" id="IPR053167">
    <property type="entry name" value="Spore_coat_component"/>
</dbReference>
<evidence type="ECO:0000256" key="1">
    <source>
        <dbReference type="SAM" id="SignalP"/>
    </source>
</evidence>
<dbReference type="Pfam" id="PF05229">
    <property type="entry name" value="SCPU"/>
    <property type="match status" value="1"/>
</dbReference>
<protein>
    <submittedName>
        <fullName evidence="3">Spore coat protein U (SCPU) domain-containing protein</fullName>
    </submittedName>
</protein>
<evidence type="ECO:0000313" key="3">
    <source>
        <dbReference type="EMBL" id="SDB91003.1"/>
    </source>
</evidence>
<feature type="signal peptide" evidence="1">
    <location>
        <begin position="1"/>
        <end position="20"/>
    </location>
</feature>
<evidence type="ECO:0000259" key="2">
    <source>
        <dbReference type="Pfam" id="PF05229"/>
    </source>
</evidence>
<keyword evidence="3" id="KW-0167">Capsid protein</keyword>
<dbReference type="Proteomes" id="UP000242501">
    <property type="component" value="Unassembled WGS sequence"/>
</dbReference>
<accession>A0A1G6HA25</accession>
<dbReference type="STRING" id="1219383.SAMN05421733_104210"/>
<dbReference type="SMART" id="SM00972">
    <property type="entry name" value="SCPU"/>
    <property type="match status" value="1"/>
</dbReference>
<reference evidence="4" key="1">
    <citation type="submission" date="2016-09" db="EMBL/GenBank/DDBJ databases">
        <authorList>
            <person name="Varghese N."/>
            <person name="Submissions S."/>
        </authorList>
    </citation>
    <scope>NUCLEOTIDE SEQUENCE [LARGE SCALE GENOMIC DNA]</scope>
    <source>
        <strain evidence="4">ANC 4422</strain>
    </source>
</reference>
<dbReference type="EMBL" id="FMYL01000004">
    <property type="protein sequence ID" value="SDB91003.1"/>
    <property type="molecule type" value="Genomic_DNA"/>
</dbReference>
<dbReference type="AlphaFoldDB" id="A0A1G6HA25"/>
<sequence length="173" mass="17291">MNKFVALFAIMLPVTESATAATATGAMTVKATVTSSCVLNTSATGTKIGDTSLDFGSISSLAANVNASSATTGAGAVNVLCNKGTAWNLTFGTGDNAASGQRNMKGGAGGTDLLPYNLYSDSGYKTKIETATAFTGTGTGTVQSTQVFGQIPAGTVLPSVGSYLDTVTLTVTY</sequence>
<feature type="domain" description="Spore coat protein U/FanG" evidence="2">
    <location>
        <begin position="24"/>
        <end position="170"/>
    </location>
</feature>
<keyword evidence="1" id="KW-0732">Signal</keyword>